<evidence type="ECO:0000256" key="2">
    <source>
        <dbReference type="SAM" id="Coils"/>
    </source>
</evidence>
<evidence type="ECO:0000256" key="3">
    <source>
        <dbReference type="SAM" id="MobiDB-lite"/>
    </source>
</evidence>
<proteinExistence type="predicted"/>
<keyword evidence="2" id="KW-0175">Coiled coil</keyword>
<dbReference type="InterPro" id="IPR010090">
    <property type="entry name" value="Phage_tape_meas"/>
</dbReference>
<dbReference type="Proteomes" id="UP000298484">
    <property type="component" value="Unassembled WGS sequence"/>
</dbReference>
<feature type="region of interest" description="Disordered" evidence="3">
    <location>
        <begin position="1102"/>
        <end position="1123"/>
    </location>
</feature>
<dbReference type="RefSeq" id="WP_135110742.1">
    <property type="nucleotide sequence ID" value="NZ_SRHY01000028.1"/>
</dbReference>
<name>A0A4Y9A9I8_9BACI</name>
<dbReference type="AlphaFoldDB" id="A0A4Y9A9I8"/>
<dbReference type="EMBL" id="SRHY01000028">
    <property type="protein sequence ID" value="TFJ92135.1"/>
    <property type="molecule type" value="Genomic_DNA"/>
</dbReference>
<feature type="compositionally biased region" description="Basic residues" evidence="3">
    <location>
        <begin position="1108"/>
        <end position="1123"/>
    </location>
</feature>
<evidence type="ECO:0000313" key="5">
    <source>
        <dbReference type="EMBL" id="TFJ92135.1"/>
    </source>
</evidence>
<protein>
    <submittedName>
        <fullName evidence="5">Phage tail tape measure protein</fullName>
    </submittedName>
</protein>
<organism evidence="5 6">
    <name type="scientific">Lentibacillus salicampi</name>
    <dbReference type="NCBI Taxonomy" id="175306"/>
    <lineage>
        <taxon>Bacteria</taxon>
        <taxon>Bacillati</taxon>
        <taxon>Bacillota</taxon>
        <taxon>Bacilli</taxon>
        <taxon>Bacillales</taxon>
        <taxon>Bacillaceae</taxon>
        <taxon>Lentibacillus</taxon>
    </lineage>
</organism>
<dbReference type="OrthoDB" id="28713at2"/>
<comment type="caution">
    <text evidence="5">The sequence shown here is derived from an EMBL/GenBank/DDBJ whole genome shotgun (WGS) entry which is preliminary data.</text>
</comment>
<accession>A0A4Y9A9I8</accession>
<dbReference type="Pfam" id="PF10145">
    <property type="entry name" value="PhageMin_Tail"/>
    <property type="match status" value="1"/>
</dbReference>
<evidence type="ECO:0000313" key="6">
    <source>
        <dbReference type="Proteomes" id="UP000298484"/>
    </source>
</evidence>
<evidence type="ECO:0000259" key="4">
    <source>
        <dbReference type="Pfam" id="PF10145"/>
    </source>
</evidence>
<feature type="coiled-coil region" evidence="2">
    <location>
        <begin position="607"/>
        <end position="674"/>
    </location>
</feature>
<feature type="coiled-coil region" evidence="2">
    <location>
        <begin position="715"/>
        <end position="852"/>
    </location>
</feature>
<reference evidence="5 6" key="1">
    <citation type="submission" date="2019-03" db="EMBL/GenBank/DDBJ databases">
        <title>Genome sequence of Lentibacillus salicampi ATCC BAA-719.</title>
        <authorList>
            <person name="Maclea K.S."/>
            <person name="Simoes Junior M."/>
        </authorList>
    </citation>
    <scope>NUCLEOTIDE SEQUENCE [LARGE SCALE GENOMIC DNA]</scope>
    <source>
        <strain evidence="5 6">ATCC BAA-719</strain>
    </source>
</reference>
<gene>
    <name evidence="5" type="ORF">E4U82_13725</name>
</gene>
<keyword evidence="6" id="KW-1185">Reference proteome</keyword>
<evidence type="ECO:0000256" key="1">
    <source>
        <dbReference type="ARBA" id="ARBA00022612"/>
    </source>
</evidence>
<feature type="coiled-coil region" evidence="2">
    <location>
        <begin position="92"/>
        <end position="129"/>
    </location>
</feature>
<dbReference type="PANTHER" id="PTHR37813">
    <property type="entry name" value="FELS-2 PROPHAGE PROTEIN"/>
    <property type="match status" value="1"/>
</dbReference>
<feature type="domain" description="Phage tail tape measure protein" evidence="4">
    <location>
        <begin position="203"/>
        <end position="397"/>
    </location>
</feature>
<dbReference type="NCBIfam" id="TIGR01760">
    <property type="entry name" value="tape_meas_TP901"/>
    <property type="match status" value="1"/>
</dbReference>
<dbReference type="PANTHER" id="PTHR37813:SF1">
    <property type="entry name" value="FELS-2 PROPHAGE PROTEIN"/>
    <property type="match status" value="1"/>
</dbReference>
<keyword evidence="1" id="KW-1188">Viral release from host cell</keyword>
<sequence>MANREVIADLVAQVSLDGAKFQQGMGKVNRELKTVQEELKTARSRFRRTGDSTDFLGRKSTALSSKIKLQKSQVDLLSRSYRESRENSGKFSKNTQDLARRLERANRELSETESELKDVNRELRNQPNKWQEIGRDAQSAGDKMMTAGRNMRRFGQAYTMGVTMPIVAGAAAVFKASMDFETAFTGVEKTVDGSKEQMDELKQSIRDMALEIPSSTDEIAGVAEAAGQLGIQTENIKSFTRVMVDLGESTNLSAKEAATQMARFANVVGMSQGDFDKLGATVVDLGNNMATTEAEISEMALRLAGAGNQIGLSESQILAFSSALSSVGIKAEAGGSAFSRVMVDMANSVANTDDKLSTFAEVAGTSADDFAKSFEEDAAGALMDFVSGLGEMSSEGENTFGVLEELGFSQIRVRDALLRASEASGVFSDALDIGSDAWKENTALTEEAEKRYETTESQLKMLWNRIKDVGITLGNALVPAVMDAIEAAEPFIQNIEDGAEAFSEMSEKQQQSILKMVGFAAAIGPASIVLGGLTTTIGGVAKAFGGLAGLLGRAGGTGLLARIAGLGVSGPVGLAIAGVGALGGVVYALTRDSEDLNDVNWDVVEGMQKEVEETDNLIGRFEELERKNKLSSDEMLRYMDILDELSQTNSKQEIEKLKNEQERLLEKSGLTNEEMQEFLDLNDKVIEKAPTTKKAISEEGNAYAENLSALKELNEEKRKEMLITAERELEKALENESSLMKEQKELVSDIKRLDQEIMENKDKRIEKDAEIKEAQQGLKDIQGELLELEGQSGSEAAAKRAQLKEQEKNQKLLVEGLKSEKEQLEVVQDKLIAKFQKKNDDLELTRDEIAEMDKLKWDYEELILAQAGINSEKGKGLEKIDTTISKLEEEKQKLKDQTPVSQRNTGEYQDQVDEINNQIGKLEGARSKLEEVNDLAGQTVYDKEVNLSVDPTAAAIDRALGQTVYKKIKADVQGNTFAQYGLSYSPYAEGTDYHPGGLALTGEEGPELARSGSRWSMLDFGLHDLPRGTQVFTHDESKRIMSALNNMPGYARGVSPSGEADRVVGSLNGQVRQDSQPIVLEMHITNEMDGRAVGKTVEKHVTDLQQRKSLRKRRAPHAKLHDV</sequence>
<feature type="coiled-coil region" evidence="2">
    <location>
        <begin position="877"/>
        <end position="932"/>
    </location>
</feature>